<dbReference type="Proteomes" id="UP000253744">
    <property type="component" value="Chromosome"/>
</dbReference>
<evidence type="ECO:0000313" key="3">
    <source>
        <dbReference type="Proteomes" id="UP000253744"/>
    </source>
</evidence>
<dbReference type="RefSeq" id="WP_114672335.1">
    <property type="nucleotide sequence ID" value="NZ_CP031158.1"/>
</dbReference>
<feature type="signal peptide" evidence="1">
    <location>
        <begin position="1"/>
        <end position="22"/>
    </location>
</feature>
<dbReference type="STRING" id="1288484.GCA_000348665_02621"/>
<evidence type="ECO:0000256" key="1">
    <source>
        <dbReference type="SAM" id="SignalP"/>
    </source>
</evidence>
<evidence type="ECO:0008006" key="4">
    <source>
        <dbReference type="Google" id="ProtNLM"/>
    </source>
</evidence>
<gene>
    <name evidence="2" type="ORF">DVJ83_10780</name>
</gene>
<organism evidence="2 3">
    <name type="scientific">Deinococcus wulumuqiensis</name>
    <dbReference type="NCBI Taxonomy" id="980427"/>
    <lineage>
        <taxon>Bacteria</taxon>
        <taxon>Thermotogati</taxon>
        <taxon>Deinococcota</taxon>
        <taxon>Deinococci</taxon>
        <taxon>Deinococcales</taxon>
        <taxon>Deinococcaceae</taxon>
        <taxon>Deinococcus</taxon>
    </lineage>
</organism>
<protein>
    <recommendedName>
        <fullName evidence="4">PASTA domain-containing protein</fullName>
    </recommendedName>
</protein>
<dbReference type="EMBL" id="CP031158">
    <property type="protein sequence ID" value="AXG99525.1"/>
    <property type="molecule type" value="Genomic_DNA"/>
</dbReference>
<dbReference type="KEGG" id="dwu:DVJ83_10780"/>
<proteinExistence type="predicted"/>
<reference evidence="2 3" key="1">
    <citation type="submission" date="2018-07" db="EMBL/GenBank/DDBJ databases">
        <title>Complete Genome and Methylome Analysis of Deinococcus wulumuqiensis NEB 479.</title>
        <authorList>
            <person name="Fomenkov A."/>
            <person name="Luyten Y."/>
            <person name="Vincze T."/>
            <person name="Anton B.P."/>
            <person name="Clark T."/>
            <person name="Roberts R.J."/>
            <person name="Morgan R.D."/>
        </authorList>
    </citation>
    <scope>NUCLEOTIDE SEQUENCE [LARGE SCALE GENOMIC DNA]</scope>
    <source>
        <strain evidence="2 3">NEB 479</strain>
    </source>
</reference>
<accession>A0A345IIK3</accession>
<dbReference type="AlphaFoldDB" id="A0A345IIK3"/>
<evidence type="ECO:0000313" key="2">
    <source>
        <dbReference type="EMBL" id="AXG99525.1"/>
    </source>
</evidence>
<name>A0A345IIK3_9DEIO</name>
<keyword evidence="1" id="KW-0732">Signal</keyword>
<sequence>MRQPLWRASLVLASLVLGAAQAQGTPPTPVLGAALFERLTPAERQLLLAVVGVSGSDQFQPGQVLPGLPFPAPALPGQQVVGSVSQTGGSRVIVRTTLAPTAAQQTAEKALRAAGWQNLYPDAGMAGLVFESSRRGEYVSPLCKPGVPGTLTVYAFGGGTDGAQVSYGYSLTGFSQSCPANMPQDNPAQLNFYAPYRNPTVYRPADRLEKRGLKLPLLRAPDGAQVESTNLTSGDTEVSAYTSVYGSQDTEALRRHYAAALQEQGWQVVDTRTFAGQSVTRFTFRAGKEEGVGTLSLKARTDLKDTTRPPRHDVQLELQLP</sequence>
<feature type="chain" id="PRO_5016889417" description="PASTA domain-containing protein" evidence="1">
    <location>
        <begin position="23"/>
        <end position="321"/>
    </location>
</feature>